<comment type="caution">
    <text evidence="1">The sequence shown here is derived from an EMBL/GenBank/DDBJ whole genome shotgun (WGS) entry which is preliminary data.</text>
</comment>
<reference evidence="1 2" key="1">
    <citation type="submission" date="2015-12" db="EMBL/GenBank/DDBJ databases">
        <authorList>
            <person name="Shamseldin A."/>
            <person name="Moawad H."/>
            <person name="Abd El-Rahim W.M."/>
            <person name="Sadowsky M.J."/>
        </authorList>
    </citation>
    <scope>NUCLEOTIDE SEQUENCE [LARGE SCALE GENOMIC DNA]</scope>
    <source>
        <strain evidence="1 2">SJ5A-1</strain>
    </source>
</reference>
<evidence type="ECO:0000313" key="1">
    <source>
        <dbReference type="EMBL" id="KUF12524.1"/>
    </source>
</evidence>
<proteinExistence type="predicted"/>
<name>A0A0W7WPP3_9RHOB</name>
<evidence type="ECO:0000313" key="2">
    <source>
        <dbReference type="Proteomes" id="UP000054396"/>
    </source>
</evidence>
<dbReference type="Proteomes" id="UP000054396">
    <property type="component" value="Unassembled WGS sequence"/>
</dbReference>
<dbReference type="EMBL" id="LPXO01000001">
    <property type="protein sequence ID" value="KUF12524.1"/>
    <property type="molecule type" value="Genomic_DNA"/>
</dbReference>
<accession>A0A0W7WPP3</accession>
<organism evidence="1 2">
    <name type="scientific">Pseudoponticoccus marisrubri</name>
    <dbReference type="NCBI Taxonomy" id="1685382"/>
    <lineage>
        <taxon>Bacteria</taxon>
        <taxon>Pseudomonadati</taxon>
        <taxon>Pseudomonadota</taxon>
        <taxon>Alphaproteobacteria</taxon>
        <taxon>Rhodobacterales</taxon>
        <taxon>Roseobacteraceae</taxon>
        <taxon>Pseudoponticoccus</taxon>
    </lineage>
</organism>
<sequence>MAAISHLALPSGVLKDILRAVEAHRPQKALRDRVNRLRFGANGPLSDMAIFPDPRTITESCAPRRGMRLRRQSSGRVLSGDWDLSRKPVSGSRKYTSCRMRWVEGADWEETPVFQDMLAKISRGEAPDECRTIEEVRERYARLDRIFAETKVRGRLLRMHELPNAYYRREHGAVLVHLARDGSCLRSGGGNHRFAIAKLLELPEMPAQLGVVHPDALRDEHLARLSRSRFGA</sequence>
<protein>
    <submittedName>
        <fullName evidence="1">Uncharacterized protein</fullName>
    </submittedName>
</protein>
<keyword evidence="2" id="KW-1185">Reference proteome</keyword>
<gene>
    <name evidence="1" type="ORF">AVJ23_02005</name>
</gene>
<dbReference type="AlphaFoldDB" id="A0A0W7WPP3"/>